<dbReference type="InterPro" id="IPR009501">
    <property type="entry name" value="UCP020269"/>
</dbReference>
<proteinExistence type="predicted"/>
<dbReference type="EMBL" id="JAIKTU010000002">
    <property type="protein sequence ID" value="MBY0754323.1"/>
    <property type="molecule type" value="Genomic_DNA"/>
</dbReference>
<gene>
    <name evidence="2" type="ORF">K5V21_02530</name>
</gene>
<reference evidence="2 3" key="1">
    <citation type="journal article" date="2021" name="Cell Host Microbe">
        <title>in vivo commensal control of Clostridioides difficile virulence.</title>
        <authorList>
            <person name="Girinathan B.P."/>
            <person name="Dibenedetto N."/>
            <person name="Worley J.N."/>
            <person name="Peltier J."/>
            <person name="Arrieta-Ortiz M.L."/>
            <person name="Rupa Christinal Immanuel S."/>
            <person name="Lavin R."/>
            <person name="Delaney M.L."/>
            <person name="Cummins C."/>
            <person name="Hoffmann M."/>
            <person name="Luo Y."/>
            <person name="Gonzalez-Escalona N."/>
            <person name="Allard M."/>
            <person name="Onderdonk A.B."/>
            <person name="Gerber G.K."/>
            <person name="Sonenshein A.L."/>
            <person name="Baliga N."/>
            <person name="Dupuy B."/>
            <person name="Bry L."/>
        </authorList>
    </citation>
    <scope>NUCLEOTIDE SEQUENCE [LARGE SCALE GENOMIC DNA]</scope>
    <source>
        <strain evidence="2 3">DSM 599</strain>
    </source>
</reference>
<evidence type="ECO:0000259" key="1">
    <source>
        <dbReference type="Pfam" id="PF02589"/>
    </source>
</evidence>
<organism evidence="2 3">
    <name type="scientific">Clostridium sardiniense</name>
    <name type="common">Clostridium absonum</name>
    <dbReference type="NCBI Taxonomy" id="29369"/>
    <lineage>
        <taxon>Bacteria</taxon>
        <taxon>Bacillati</taxon>
        <taxon>Bacillota</taxon>
        <taxon>Clostridia</taxon>
        <taxon>Eubacteriales</taxon>
        <taxon>Clostridiaceae</taxon>
        <taxon>Clostridium</taxon>
    </lineage>
</organism>
<keyword evidence="3" id="KW-1185">Reference proteome</keyword>
<accession>A0ABS7KUR7</accession>
<evidence type="ECO:0000313" key="3">
    <source>
        <dbReference type="Proteomes" id="UP001299068"/>
    </source>
</evidence>
<name>A0ABS7KUR7_CLOSR</name>
<dbReference type="PIRSF" id="PIRSF020269">
    <property type="entry name" value="DUF1121"/>
    <property type="match status" value="1"/>
</dbReference>
<dbReference type="Proteomes" id="UP001299068">
    <property type="component" value="Unassembled WGS sequence"/>
</dbReference>
<sequence>MNKIKKWKMQCDAKEIVKILNDYNYNAIYLESSDLVKEKVLELIPKGSSIALGGSVTLDELDIIPEFRTSDYKLFDRYIDAPFSEIVEIMRESMTADYLVTSTNAITRNGELVNTDSGGNRAAGILFGPKNVIIVAGVNKVVDDLNSAFKRINEVAIMNAKRINHKCPCTEDGKCHDCSVRGRICNFTSIVHNGMKFKGRITIIIVPEELGF</sequence>
<dbReference type="PANTHER" id="PTHR36179">
    <property type="entry name" value="LUD_DOM DOMAIN-CONTAINING PROTEIN"/>
    <property type="match status" value="1"/>
</dbReference>
<dbReference type="PANTHER" id="PTHR36179:SF2">
    <property type="entry name" value="LUD DOMAIN-CONTAINING PROTEIN"/>
    <property type="match status" value="1"/>
</dbReference>
<protein>
    <submittedName>
        <fullName evidence="2">Lactate utilization protein</fullName>
    </submittedName>
</protein>
<evidence type="ECO:0000313" key="2">
    <source>
        <dbReference type="EMBL" id="MBY0754323.1"/>
    </source>
</evidence>
<comment type="caution">
    <text evidence="2">The sequence shown here is derived from an EMBL/GenBank/DDBJ whole genome shotgun (WGS) entry which is preliminary data.</text>
</comment>
<dbReference type="Pfam" id="PF02589">
    <property type="entry name" value="LUD_dom"/>
    <property type="match status" value="1"/>
</dbReference>
<feature type="domain" description="LUD" evidence="1">
    <location>
        <begin position="14"/>
        <end position="206"/>
    </location>
</feature>
<dbReference type="InterPro" id="IPR037171">
    <property type="entry name" value="NagB/RpiA_transferase-like"/>
</dbReference>
<dbReference type="InterPro" id="IPR003741">
    <property type="entry name" value="LUD_dom"/>
</dbReference>
<dbReference type="RefSeq" id="WP_204595382.1">
    <property type="nucleotide sequence ID" value="NZ_JAFBDA010000012.1"/>
</dbReference>
<dbReference type="SUPFAM" id="SSF100950">
    <property type="entry name" value="NagB/RpiA/CoA transferase-like"/>
    <property type="match status" value="1"/>
</dbReference>